<keyword evidence="1" id="KW-0143">Chaperone</keyword>
<dbReference type="Gene3D" id="1.10.287.110">
    <property type="entry name" value="DnaJ domain"/>
    <property type="match status" value="1"/>
</dbReference>
<dbReference type="SUPFAM" id="SSF49493">
    <property type="entry name" value="HSP40/DnaJ peptide-binding domain"/>
    <property type="match status" value="2"/>
</dbReference>
<dbReference type="SMART" id="SM00271">
    <property type="entry name" value="DnaJ"/>
    <property type="match status" value="1"/>
</dbReference>
<dbReference type="InterPro" id="IPR001623">
    <property type="entry name" value="DnaJ_domain"/>
</dbReference>
<dbReference type="InterPro" id="IPR036869">
    <property type="entry name" value="J_dom_sf"/>
</dbReference>
<reference evidence="3 4" key="1">
    <citation type="submission" date="2020-05" db="EMBL/GenBank/DDBJ databases">
        <title>Thiomicrorhabdus sediminis sp.nov. and Thiomicrorhabdus xiamenensis sp.nov., novel sulfur-oxidizing bacteria isolated from coastal sediment.</title>
        <authorList>
            <person name="Liu X."/>
        </authorList>
    </citation>
    <scope>NUCLEOTIDE SEQUENCE [LARGE SCALE GENOMIC DNA]</scope>
    <source>
        <strain evidence="3 4">G2</strain>
    </source>
</reference>
<keyword evidence="4" id="KW-1185">Reference proteome</keyword>
<dbReference type="PROSITE" id="PS50076">
    <property type="entry name" value="DNAJ_2"/>
    <property type="match status" value="1"/>
</dbReference>
<dbReference type="KEGG" id="txa:HQN79_05605"/>
<dbReference type="PRINTS" id="PR00625">
    <property type="entry name" value="JDOMAIN"/>
</dbReference>
<dbReference type="InterPro" id="IPR008971">
    <property type="entry name" value="HSP40/DnaJ_pept-bd"/>
</dbReference>
<protein>
    <submittedName>
        <fullName evidence="3">J domain-containing protein</fullName>
    </submittedName>
</protein>
<evidence type="ECO:0000313" key="3">
    <source>
        <dbReference type="EMBL" id="QKI90305.1"/>
    </source>
</evidence>
<dbReference type="CDD" id="cd06257">
    <property type="entry name" value="DnaJ"/>
    <property type="match status" value="1"/>
</dbReference>
<feature type="domain" description="J" evidence="2">
    <location>
        <begin position="28"/>
        <end position="94"/>
    </location>
</feature>
<evidence type="ECO:0000256" key="1">
    <source>
        <dbReference type="ARBA" id="ARBA00023186"/>
    </source>
</evidence>
<dbReference type="GO" id="GO:0051082">
    <property type="term" value="F:unfolded protein binding"/>
    <property type="evidence" value="ECO:0007669"/>
    <property type="project" value="InterPro"/>
</dbReference>
<dbReference type="PANTHER" id="PTHR43096">
    <property type="entry name" value="DNAJ HOMOLOG 1, MITOCHONDRIAL-RELATED"/>
    <property type="match status" value="1"/>
</dbReference>
<dbReference type="Proteomes" id="UP000504724">
    <property type="component" value="Chromosome"/>
</dbReference>
<dbReference type="InterPro" id="IPR002939">
    <property type="entry name" value="DnaJ_C"/>
</dbReference>
<dbReference type="SUPFAM" id="SSF46565">
    <property type="entry name" value="Chaperone J-domain"/>
    <property type="match status" value="1"/>
</dbReference>
<dbReference type="PANTHER" id="PTHR43096:SF52">
    <property type="entry name" value="DNAJ HOMOLOG 1, MITOCHONDRIAL-RELATED"/>
    <property type="match status" value="1"/>
</dbReference>
<proteinExistence type="predicted"/>
<evidence type="ECO:0000313" key="4">
    <source>
        <dbReference type="Proteomes" id="UP000504724"/>
    </source>
</evidence>
<name>A0A7D4T2D8_9GAMM</name>
<dbReference type="GO" id="GO:0005737">
    <property type="term" value="C:cytoplasm"/>
    <property type="evidence" value="ECO:0007669"/>
    <property type="project" value="TreeGrafter"/>
</dbReference>
<sequence length="320" mass="37238">MRCSYGSFRKLFQRSDFVLINHFDSSVDYFAILGVHYGACPKAVKQAYRKMARRFHPDVSKIHNAQARFQQVAEAYEVLDRYREDYCRAYEQHSRRQSNLWGASVRPDRAHDFTRDSAQSSQGSREQKDFVYRQKQNAYADGQNGKSQRASEQGDKHEYRFHFDSYGQRPVDGKHREVVYPMTLRYAIRLLRLGSFYIPGLKLQMKFTRQAFEGKTFRLRGKGYKGLFGGKPGDYLVRFNIKIDEKRFRLDGDDIYAQFEVSTLFLQPGKALYLDSPSGRVEWMVPADADFSDYIRFRGMGLPADEVNPPGDLYAKVIPV</sequence>
<dbReference type="Pfam" id="PF01556">
    <property type="entry name" value="DnaJ_C"/>
    <property type="match status" value="1"/>
</dbReference>
<organism evidence="3 4">
    <name type="scientific">Thiomicrorhabdus xiamenensis</name>
    <dbReference type="NCBI Taxonomy" id="2739063"/>
    <lineage>
        <taxon>Bacteria</taxon>
        <taxon>Pseudomonadati</taxon>
        <taxon>Pseudomonadota</taxon>
        <taxon>Gammaproteobacteria</taxon>
        <taxon>Thiotrichales</taxon>
        <taxon>Piscirickettsiaceae</taxon>
        <taxon>Thiomicrorhabdus</taxon>
    </lineage>
</organism>
<evidence type="ECO:0000259" key="2">
    <source>
        <dbReference type="PROSITE" id="PS50076"/>
    </source>
</evidence>
<dbReference type="GO" id="GO:0042026">
    <property type="term" value="P:protein refolding"/>
    <property type="evidence" value="ECO:0007669"/>
    <property type="project" value="TreeGrafter"/>
</dbReference>
<dbReference type="Gene3D" id="2.60.260.20">
    <property type="entry name" value="Urease metallochaperone UreE, N-terminal domain"/>
    <property type="match status" value="1"/>
</dbReference>
<gene>
    <name evidence="3" type="ORF">HQN79_05605</name>
</gene>
<dbReference type="EMBL" id="CP054020">
    <property type="protein sequence ID" value="QKI90305.1"/>
    <property type="molecule type" value="Genomic_DNA"/>
</dbReference>
<dbReference type="AlphaFoldDB" id="A0A7D4T2D8"/>
<accession>A0A7D4T2D8</accession>
<dbReference type="Pfam" id="PF00226">
    <property type="entry name" value="DnaJ"/>
    <property type="match status" value="1"/>
</dbReference>